<sequence length="139" mass="15949">MDHNEKPNSRDDLNSDDIETDSPSSDDLIEEEELEESLPAPHVFQGTPHSILHSNSAFSASQPQHSLPHLLQRDATRGMGQDNLQPLLFTNRNSSPLPRNRQREQALLKKFEDEVLNDELATKTFKVLRHETQEKHYTK</sequence>
<feature type="compositionally biased region" description="Polar residues" evidence="1">
    <location>
        <begin position="52"/>
        <end position="65"/>
    </location>
</feature>
<dbReference type="AlphaFoldDB" id="A0A367Y0X9"/>
<name>A0A367Y0X9_9ASCO</name>
<feature type="compositionally biased region" description="Basic and acidic residues" evidence="1">
    <location>
        <begin position="1"/>
        <end position="13"/>
    </location>
</feature>
<evidence type="ECO:0000313" key="2">
    <source>
        <dbReference type="EMBL" id="RCK59536.1"/>
    </source>
</evidence>
<reference evidence="2 3" key="1">
    <citation type="submission" date="2018-06" db="EMBL/GenBank/DDBJ databases">
        <title>Whole genome sequencing of Candida tropicalis (genome annotated by CSBL at Korea University).</title>
        <authorList>
            <person name="Ahn J."/>
        </authorList>
    </citation>
    <scope>NUCLEOTIDE SEQUENCE [LARGE SCALE GENOMIC DNA]</scope>
    <source>
        <strain evidence="2 3">ATCC 20962</strain>
    </source>
</reference>
<feature type="region of interest" description="Disordered" evidence="1">
    <location>
        <begin position="1"/>
        <end position="101"/>
    </location>
</feature>
<comment type="caution">
    <text evidence="2">The sequence shown here is derived from an EMBL/GenBank/DDBJ whole genome shotgun (WGS) entry which is preliminary data.</text>
</comment>
<organism evidence="2 3">
    <name type="scientific">Candida viswanathii</name>
    <dbReference type="NCBI Taxonomy" id="5486"/>
    <lineage>
        <taxon>Eukaryota</taxon>
        <taxon>Fungi</taxon>
        <taxon>Dikarya</taxon>
        <taxon>Ascomycota</taxon>
        <taxon>Saccharomycotina</taxon>
        <taxon>Pichiomycetes</taxon>
        <taxon>Debaryomycetaceae</taxon>
        <taxon>Candida/Lodderomyces clade</taxon>
        <taxon>Candida</taxon>
    </lineage>
</organism>
<keyword evidence="3" id="KW-1185">Reference proteome</keyword>
<dbReference type="Proteomes" id="UP000253472">
    <property type="component" value="Unassembled WGS sequence"/>
</dbReference>
<feature type="compositionally biased region" description="Acidic residues" evidence="1">
    <location>
        <begin position="27"/>
        <end position="36"/>
    </location>
</feature>
<dbReference type="EMBL" id="QLNQ01000027">
    <property type="protein sequence ID" value="RCK59536.1"/>
    <property type="molecule type" value="Genomic_DNA"/>
</dbReference>
<feature type="compositionally biased region" description="Polar residues" evidence="1">
    <location>
        <begin position="82"/>
        <end position="97"/>
    </location>
</feature>
<proteinExistence type="predicted"/>
<protein>
    <submittedName>
        <fullName evidence="2">Uncharacterized protein</fullName>
    </submittedName>
</protein>
<evidence type="ECO:0000313" key="3">
    <source>
        <dbReference type="Proteomes" id="UP000253472"/>
    </source>
</evidence>
<gene>
    <name evidence="2" type="ORF">Cantr_07763</name>
</gene>
<accession>A0A367Y0X9</accession>
<evidence type="ECO:0000256" key="1">
    <source>
        <dbReference type="SAM" id="MobiDB-lite"/>
    </source>
</evidence>